<reference evidence="3 4" key="1">
    <citation type="submission" date="2016-10" db="EMBL/GenBank/DDBJ databases">
        <authorList>
            <person name="de Groot N.N."/>
        </authorList>
    </citation>
    <scope>NUCLEOTIDE SEQUENCE [LARGE SCALE GENOMIC DNA]</scope>
    <source>
        <strain evidence="3 4">RK1</strain>
    </source>
</reference>
<comment type="similarity">
    <text evidence="1">Belongs to the TonB-dependent receptor family.</text>
</comment>
<dbReference type="Pfam" id="PF13715">
    <property type="entry name" value="CarbopepD_reg_2"/>
    <property type="match status" value="1"/>
</dbReference>
<dbReference type="RefSeq" id="WP_090625880.1">
    <property type="nucleotide sequence ID" value="NZ_FOQO01000003.1"/>
</dbReference>
<dbReference type="PROSITE" id="PS52016">
    <property type="entry name" value="TONB_DEPENDENT_REC_3"/>
    <property type="match status" value="1"/>
</dbReference>
<sequence length="1080" mass="121413">MRSLLNRSRLNRSAPRLTFFFAALAIGFMGGLSPGFAQETIRGTVLDENSQPLTGVSITVRPEDTQTVTDESGNFQLAASIGDTLEFAFLGYETAIHVVENNDPIAETLVLAGATDLEEVVVVGYGTQKKSNLTGAVSAVNARELTKISPSNLSNTLAGRAPGVNVTNTSGLSGATSRIRIRGGFGEPLYVIDGVVRDKAAFDALEAFEVDQMSFLKDAATASIYGSRAGNGVVLVTTRKGTQQKPTFNFQSNYTLGQPTMTLLSDLTTATDELIYQNRVATFNGTPLPNGDEEFEYFRNRSYNVHDFIWRNPISHRQSLSVNGGSERITYYSLLSYRGEQGSYKSLEHGKVNLRSNVSAKINESISIDLNLSAYQQNGERFYWPFTGDDDYNVSDLYRVTFNWPKTYPFYTEADGTPANYVTDYPVQTPMGSWLAWSVIDQVIGDRYIKTRERQFNPILSVNIKLDKVTPGLSTKVVGSYLGEDYMRKKYLTFQTNYQFIPADPDGNRFIPAAPDPNRTNTFNFSQNQPFLDYEIHTNWAYQFNWFLNYTRTFGDHAIDALAVYEQAEDGLFAAYARGENPITNYDQMFAYPTDRQFREADGWEEIGSRQSFIGRVNYNYDNRYIAEFSFRYDGNTLFPEHQRWGFFPSISAAWRISEEAFFQNTETAINDLKLRASYGTTGNDLMISTDDRIPAFSYTERYVNSGGYMFGDRYYGAIAPGPTPSPNLTWATSTSYNAGLDVGVFNSKLTAALDVFLRKETNILGPRLVSVPDNYGQELAPENYAARSWRGGELTMQWNDQLAANNEIRYAVNANLGYAKDRWDIYDESAAYAPGGNRHFESRIGMPHERIIGLKALGIIRTQEQLDELLAQGLTQYGRDPYLGGLYFEDVRGDGFAPGPDGKIDGNDIQLLSKKATPLMNYGFGLDVYYKNFTLQAHFQGVMGYDRIISNQEGPGMRQHGGAIRPYYPIWASDDVWTPENPDGKYPRPIGQNWYESGTGASSFWIRNGAYLRLRTLNVAYTLPESWMSALHINNAQLFFNGTNLFFLSAMREFHDPEQENYDSYPVMKTFTFGLDVSF</sequence>
<dbReference type="Proteomes" id="UP000198670">
    <property type="component" value="Unassembled WGS sequence"/>
</dbReference>
<keyword evidence="1" id="KW-0812">Transmembrane</keyword>
<protein>
    <submittedName>
        <fullName evidence="3">TonB-linked outer membrane protein, SusC/RagA family</fullName>
    </submittedName>
</protein>
<dbReference type="Pfam" id="PF07715">
    <property type="entry name" value="Plug"/>
    <property type="match status" value="1"/>
</dbReference>
<dbReference type="InterPro" id="IPR008969">
    <property type="entry name" value="CarboxyPept-like_regulatory"/>
</dbReference>
<dbReference type="Gene3D" id="2.170.130.10">
    <property type="entry name" value="TonB-dependent receptor, plug domain"/>
    <property type="match status" value="1"/>
</dbReference>
<dbReference type="OrthoDB" id="9768177at2"/>
<keyword evidence="1" id="KW-0472">Membrane</keyword>
<dbReference type="SUPFAM" id="SSF49464">
    <property type="entry name" value="Carboxypeptidase regulatory domain-like"/>
    <property type="match status" value="1"/>
</dbReference>
<comment type="subcellular location">
    <subcellularLocation>
        <location evidence="1">Cell outer membrane</location>
        <topology evidence="1">Multi-pass membrane protein</topology>
    </subcellularLocation>
</comment>
<proteinExistence type="inferred from homology"/>
<evidence type="ECO:0000313" key="4">
    <source>
        <dbReference type="Proteomes" id="UP000198670"/>
    </source>
</evidence>
<dbReference type="NCBIfam" id="TIGR04056">
    <property type="entry name" value="OMP_RagA_SusC"/>
    <property type="match status" value="1"/>
</dbReference>
<dbReference type="Gene3D" id="2.60.40.1120">
    <property type="entry name" value="Carboxypeptidase-like, regulatory domain"/>
    <property type="match status" value="1"/>
</dbReference>
<organism evidence="3 4">
    <name type="scientific">Parapedobacter indicus</name>
    <dbReference type="NCBI Taxonomy" id="1477437"/>
    <lineage>
        <taxon>Bacteria</taxon>
        <taxon>Pseudomonadati</taxon>
        <taxon>Bacteroidota</taxon>
        <taxon>Sphingobacteriia</taxon>
        <taxon>Sphingobacteriales</taxon>
        <taxon>Sphingobacteriaceae</taxon>
        <taxon>Parapedobacter</taxon>
    </lineage>
</organism>
<feature type="domain" description="TonB-dependent receptor plug" evidence="2">
    <location>
        <begin position="130"/>
        <end position="233"/>
    </location>
</feature>
<dbReference type="GO" id="GO:0009279">
    <property type="term" value="C:cell outer membrane"/>
    <property type="evidence" value="ECO:0007669"/>
    <property type="project" value="UniProtKB-SubCell"/>
</dbReference>
<keyword evidence="4" id="KW-1185">Reference proteome</keyword>
<keyword evidence="1" id="KW-1134">Transmembrane beta strand</keyword>
<evidence type="ECO:0000256" key="1">
    <source>
        <dbReference type="PROSITE-ProRule" id="PRU01360"/>
    </source>
</evidence>
<gene>
    <name evidence="3" type="ORF">SAMN05444682_10371</name>
</gene>
<dbReference type="SUPFAM" id="SSF56935">
    <property type="entry name" value="Porins"/>
    <property type="match status" value="1"/>
</dbReference>
<dbReference type="InterPro" id="IPR023996">
    <property type="entry name" value="TonB-dep_OMP_SusC/RagA"/>
</dbReference>
<accession>A0A1I3GQW1</accession>
<dbReference type="EMBL" id="FOQO01000003">
    <property type="protein sequence ID" value="SFI25766.1"/>
    <property type="molecule type" value="Genomic_DNA"/>
</dbReference>
<dbReference type="InterPro" id="IPR039426">
    <property type="entry name" value="TonB-dep_rcpt-like"/>
</dbReference>
<dbReference type="STRING" id="1477437.SAMN05444682_10371"/>
<dbReference type="InterPro" id="IPR037066">
    <property type="entry name" value="Plug_dom_sf"/>
</dbReference>
<name>A0A1I3GQW1_9SPHI</name>
<dbReference type="InterPro" id="IPR023997">
    <property type="entry name" value="TonB-dep_OMP_SusC/RagA_CS"/>
</dbReference>
<evidence type="ECO:0000313" key="3">
    <source>
        <dbReference type="EMBL" id="SFI25766.1"/>
    </source>
</evidence>
<dbReference type="NCBIfam" id="TIGR04057">
    <property type="entry name" value="SusC_RagA_signa"/>
    <property type="match status" value="1"/>
</dbReference>
<keyword evidence="1" id="KW-0813">Transport</keyword>
<keyword evidence="1" id="KW-0998">Cell outer membrane</keyword>
<dbReference type="InterPro" id="IPR012910">
    <property type="entry name" value="Plug_dom"/>
</dbReference>
<evidence type="ECO:0000259" key="2">
    <source>
        <dbReference type="Pfam" id="PF07715"/>
    </source>
</evidence>
<dbReference type="AlphaFoldDB" id="A0A1I3GQW1"/>